<evidence type="ECO:0000313" key="6">
    <source>
        <dbReference type="Proteomes" id="UP000033109"/>
    </source>
</evidence>
<protein>
    <submittedName>
        <fullName evidence="5">LacI family transcriptional regulator</fullName>
    </submittedName>
</protein>
<dbReference type="InterPro" id="IPR046335">
    <property type="entry name" value="LacI/GalR-like_sensor"/>
</dbReference>
<dbReference type="PATRIC" id="fig|400092.3.peg.655"/>
<dbReference type="GO" id="GO:0003700">
    <property type="term" value="F:DNA-binding transcription factor activity"/>
    <property type="evidence" value="ECO:0007669"/>
    <property type="project" value="TreeGrafter"/>
</dbReference>
<dbReference type="SUPFAM" id="SSF53822">
    <property type="entry name" value="Periplasmic binding protein-like I"/>
    <property type="match status" value="1"/>
</dbReference>
<feature type="domain" description="HTH lacI-type" evidence="4">
    <location>
        <begin position="5"/>
        <end position="59"/>
    </location>
</feature>
<evidence type="ECO:0000256" key="1">
    <source>
        <dbReference type="ARBA" id="ARBA00023015"/>
    </source>
</evidence>
<dbReference type="InterPro" id="IPR028082">
    <property type="entry name" value="Peripla_BP_I"/>
</dbReference>
<dbReference type="PANTHER" id="PTHR30146:SF109">
    <property type="entry name" value="HTH-TYPE TRANSCRIPTIONAL REGULATOR GALS"/>
    <property type="match status" value="1"/>
</dbReference>
<dbReference type="GO" id="GO:0000976">
    <property type="term" value="F:transcription cis-regulatory region binding"/>
    <property type="evidence" value="ECO:0007669"/>
    <property type="project" value="TreeGrafter"/>
</dbReference>
<evidence type="ECO:0000313" key="5">
    <source>
        <dbReference type="EMBL" id="AKD02268.1"/>
    </source>
</evidence>
<proteinExistence type="predicted"/>
<dbReference type="InterPro" id="IPR000843">
    <property type="entry name" value="HTH_LacI"/>
</dbReference>
<dbReference type="SMART" id="SM00354">
    <property type="entry name" value="HTH_LACI"/>
    <property type="match status" value="1"/>
</dbReference>
<dbReference type="Pfam" id="PF00356">
    <property type="entry name" value="LacI"/>
    <property type="match status" value="1"/>
</dbReference>
<reference evidence="5 6" key="1">
    <citation type="journal article" date="2015" name="Sci. Rep.">
        <title>Unraveling adaptation of Pontibacter korlensis to radiation and infertility in desert through complete genome and comparative transcriptomic analysis.</title>
        <authorList>
            <person name="Dai J."/>
            <person name="Dai W."/>
            <person name="Qiu C."/>
            <person name="Yang Z."/>
            <person name="Zhang Y."/>
            <person name="Zhou M."/>
            <person name="Zhang L."/>
            <person name="Fang C."/>
            <person name="Gao Q."/>
            <person name="Yang Q."/>
            <person name="Li X."/>
            <person name="Wang Z."/>
            <person name="Wang Z."/>
            <person name="Jia Z."/>
            <person name="Chen X."/>
        </authorList>
    </citation>
    <scope>NUCLEOTIDE SEQUENCE [LARGE SCALE GENOMIC DNA]</scope>
    <source>
        <strain evidence="5 6">X14-1T</strain>
    </source>
</reference>
<sequence length="349" mass="38753">MDKEITIYDIARKLSISPTTVSRGLNNHPAVNKNTKQKIFDAANQMGYRSNTFASKLRKQRTNTIGVIVPRLDSSFQSSVMAGMEKVANEAGYNLIISQSLETADKEVANARTMFENRVDGLLVSLAYDTENIDHFEPFFSKGIPLLFYDRVPENKKCTSIVINNIQAAHNATSHLIEQGCKRIVHISGNLKINVYKDRLKGYKYALMDANIPIKEDYIIETSLSEQAGIDAAKQILQMNPRPDGIFVANDNCAVTCIKTLKQEGVRIPDDIAIVGFNNDSITRVIDPNLTSIDYPGYEMGEIAVRSLINYLDGVSDVSITNTITLDSELVVRESSLRKVNQPTVLSKG</sequence>
<keyword evidence="2" id="KW-0238">DNA-binding</keyword>
<name>A0A0E3ZBY1_9BACT</name>
<dbReference type="Pfam" id="PF13377">
    <property type="entry name" value="Peripla_BP_3"/>
    <property type="match status" value="1"/>
</dbReference>
<keyword evidence="3" id="KW-0804">Transcription</keyword>
<dbReference type="RefSeq" id="WP_046309028.1">
    <property type="nucleotide sequence ID" value="NZ_CBCSCY010000007.1"/>
</dbReference>
<keyword evidence="6" id="KW-1185">Reference proteome</keyword>
<dbReference type="SUPFAM" id="SSF47413">
    <property type="entry name" value="lambda repressor-like DNA-binding domains"/>
    <property type="match status" value="1"/>
</dbReference>
<dbReference type="HOGENOM" id="CLU_037628_6_0_10"/>
<dbReference type="PANTHER" id="PTHR30146">
    <property type="entry name" value="LACI-RELATED TRANSCRIPTIONAL REPRESSOR"/>
    <property type="match status" value="1"/>
</dbReference>
<gene>
    <name evidence="5" type="ORF">PKOR_02880</name>
</gene>
<evidence type="ECO:0000256" key="2">
    <source>
        <dbReference type="ARBA" id="ARBA00023125"/>
    </source>
</evidence>
<accession>A0A0E3ZBY1</accession>
<dbReference type="Proteomes" id="UP000033109">
    <property type="component" value="Chromosome"/>
</dbReference>
<dbReference type="STRING" id="400092.PKOR_02880"/>
<dbReference type="PROSITE" id="PS50932">
    <property type="entry name" value="HTH_LACI_2"/>
    <property type="match status" value="1"/>
</dbReference>
<dbReference type="OrthoDB" id="891936at2"/>
<dbReference type="InterPro" id="IPR010982">
    <property type="entry name" value="Lambda_DNA-bd_dom_sf"/>
</dbReference>
<evidence type="ECO:0000256" key="3">
    <source>
        <dbReference type="ARBA" id="ARBA00023163"/>
    </source>
</evidence>
<dbReference type="EMBL" id="CP009621">
    <property type="protein sequence ID" value="AKD02268.1"/>
    <property type="molecule type" value="Genomic_DNA"/>
</dbReference>
<evidence type="ECO:0000259" key="4">
    <source>
        <dbReference type="PROSITE" id="PS50932"/>
    </source>
</evidence>
<dbReference type="Gene3D" id="3.40.50.2300">
    <property type="match status" value="2"/>
</dbReference>
<dbReference type="CDD" id="cd06267">
    <property type="entry name" value="PBP1_LacI_sugar_binding-like"/>
    <property type="match status" value="1"/>
</dbReference>
<dbReference type="KEGG" id="pko:PKOR_02880"/>
<organism evidence="5 6">
    <name type="scientific">Pontibacter korlensis</name>
    <dbReference type="NCBI Taxonomy" id="400092"/>
    <lineage>
        <taxon>Bacteria</taxon>
        <taxon>Pseudomonadati</taxon>
        <taxon>Bacteroidota</taxon>
        <taxon>Cytophagia</taxon>
        <taxon>Cytophagales</taxon>
        <taxon>Hymenobacteraceae</taxon>
        <taxon>Pontibacter</taxon>
    </lineage>
</organism>
<keyword evidence="1" id="KW-0805">Transcription regulation</keyword>
<dbReference type="AlphaFoldDB" id="A0A0E3ZBY1"/>
<dbReference type="Gene3D" id="1.10.260.40">
    <property type="entry name" value="lambda repressor-like DNA-binding domains"/>
    <property type="match status" value="1"/>
</dbReference>
<dbReference type="CDD" id="cd01392">
    <property type="entry name" value="HTH_LacI"/>
    <property type="match status" value="1"/>
</dbReference>